<proteinExistence type="predicted"/>
<evidence type="ECO:0000313" key="2">
    <source>
        <dbReference type="Proteomes" id="UP000014540"/>
    </source>
</evidence>
<accession>S3W316</accession>
<dbReference type="AlphaFoldDB" id="S3W316"/>
<name>S3W316_9LEPT</name>
<comment type="caution">
    <text evidence="1">The sequence shown here is derived from an EMBL/GenBank/DDBJ whole genome shotgun (WGS) entry which is preliminary data.</text>
</comment>
<protein>
    <submittedName>
        <fullName evidence="1">Lipoprotein</fullName>
    </submittedName>
</protein>
<gene>
    <name evidence="1" type="ORF">LEP1GSC058_1765</name>
</gene>
<dbReference type="PROSITE" id="PS51257">
    <property type="entry name" value="PROKAR_LIPOPROTEIN"/>
    <property type="match status" value="1"/>
</dbReference>
<dbReference type="EMBL" id="AKWZ02000009">
    <property type="protein sequence ID" value="EPG74657.1"/>
    <property type="molecule type" value="Genomic_DNA"/>
</dbReference>
<organism evidence="1 2">
    <name type="scientific">Leptospira fainei serovar Hurstbridge str. BUT 6</name>
    <dbReference type="NCBI Taxonomy" id="1193011"/>
    <lineage>
        <taxon>Bacteria</taxon>
        <taxon>Pseudomonadati</taxon>
        <taxon>Spirochaetota</taxon>
        <taxon>Spirochaetia</taxon>
        <taxon>Leptospirales</taxon>
        <taxon>Leptospiraceae</taxon>
        <taxon>Leptospira</taxon>
    </lineage>
</organism>
<evidence type="ECO:0000313" key="1">
    <source>
        <dbReference type="EMBL" id="EPG74657.1"/>
    </source>
</evidence>
<keyword evidence="2" id="KW-1185">Reference proteome</keyword>
<reference evidence="1" key="1">
    <citation type="submission" date="2013-04" db="EMBL/GenBank/DDBJ databases">
        <authorList>
            <person name="Harkins D.M."/>
            <person name="Durkin A.S."/>
            <person name="Selengut J.D."/>
            <person name="Sanka R."/>
            <person name="DePew J."/>
            <person name="Purushe J."/>
            <person name="Ahmed A."/>
            <person name="van der Linden H."/>
            <person name="Goris M.G.A."/>
            <person name="Hartskeerl R.A."/>
            <person name="Vinetz J.M."/>
            <person name="Sutton G.G."/>
            <person name="Nelson W.C."/>
            <person name="Fouts D.E."/>
        </authorList>
    </citation>
    <scope>NUCLEOTIDE SEQUENCE [LARGE SCALE GENOMIC DNA]</scope>
    <source>
        <strain evidence="1">BUT 6</strain>
    </source>
</reference>
<dbReference type="STRING" id="1193011.LEP1GSC058_1765"/>
<sequence>MGVNFIRMQLGATRFLEKLGASLFTIWFAGLLAGCATTSKFQSLEKTTEKQALLYVLRPTRVALSLWSFHVELFRYEGSFTSDKKSPIDSWSLDSADFIKIRLNPGFYSLRCKDMDKIFYAKEGEIIFLSLELYNRGPFSIPGLFIKSLNVEEALRNLLEGSRMNEIGGK</sequence>
<dbReference type="Proteomes" id="UP000014540">
    <property type="component" value="Unassembled WGS sequence"/>
</dbReference>
<keyword evidence="1" id="KW-0449">Lipoprotein</keyword>